<dbReference type="RefSeq" id="WP_039327956.1">
    <property type="nucleotide sequence ID" value="NZ_JTJJ01000011.1"/>
</dbReference>
<dbReference type="SUPFAM" id="SSF49401">
    <property type="entry name" value="Bacterial adhesins"/>
    <property type="match status" value="1"/>
</dbReference>
<evidence type="ECO:0000259" key="3">
    <source>
        <dbReference type="Pfam" id="PF09460"/>
    </source>
</evidence>
<evidence type="ECO:0000256" key="2">
    <source>
        <dbReference type="SAM" id="SignalP"/>
    </source>
</evidence>
<accession>A0A0B1RF37</accession>
<evidence type="ECO:0000313" key="4">
    <source>
        <dbReference type="EMBL" id="KHJ69695.1"/>
    </source>
</evidence>
<feature type="chain" id="PRO_5002060896" description="Saf-pilin pilus formation protein domain-containing protein" evidence="2">
    <location>
        <begin position="22"/>
        <end position="160"/>
    </location>
</feature>
<feature type="domain" description="Saf-pilin pilus formation protein" evidence="3">
    <location>
        <begin position="31"/>
        <end position="102"/>
    </location>
</feature>
<comment type="caution">
    <text evidence="4">The sequence shown here is derived from an EMBL/GenBank/DDBJ whole genome shotgun (WGS) entry which is preliminary data.</text>
</comment>
<sequence>MKLIKSTVIITFVTASLSALAKEPVGDMVTQSADLIFHSPGEISLLITPAKDLKAGKYANDTRVASFTVNSSVLSKLGVRFTPGSGKVESVNKVTVTGKNDTSHTLSLKLDPVDPFITTKNWIISRDELIFFTGNIHINGFHFVLPDTYTVSMDASFFAS</sequence>
<keyword evidence="1 2" id="KW-0732">Signal</keyword>
<dbReference type="EMBL" id="JTJJ01000011">
    <property type="protein sequence ID" value="KHJ69695.1"/>
    <property type="molecule type" value="Genomic_DNA"/>
</dbReference>
<organism evidence="4 5">
    <name type="scientific">Pantoea rodasii</name>
    <dbReference type="NCBI Taxonomy" id="1076549"/>
    <lineage>
        <taxon>Bacteria</taxon>
        <taxon>Pseudomonadati</taxon>
        <taxon>Pseudomonadota</taxon>
        <taxon>Gammaproteobacteria</taxon>
        <taxon>Enterobacterales</taxon>
        <taxon>Erwiniaceae</taxon>
        <taxon>Pantoea</taxon>
    </lineage>
</organism>
<evidence type="ECO:0000256" key="1">
    <source>
        <dbReference type="ARBA" id="ARBA00022729"/>
    </source>
</evidence>
<reference evidence="4 5" key="1">
    <citation type="submission" date="2014-11" db="EMBL/GenBank/DDBJ databases">
        <title>Genome sequencing of Pantoea rodasii ND03.</title>
        <authorList>
            <person name="Muhamad Yunos N.Y."/>
            <person name="Chan K.-G."/>
        </authorList>
    </citation>
    <scope>NUCLEOTIDE SEQUENCE [LARGE SCALE GENOMIC DNA]</scope>
    <source>
        <strain evidence="4 5">ND03</strain>
    </source>
</reference>
<dbReference type="InterPro" id="IPR008966">
    <property type="entry name" value="Adhesion_dom_sf"/>
</dbReference>
<proteinExistence type="predicted"/>
<dbReference type="Proteomes" id="UP000030853">
    <property type="component" value="Unassembled WGS sequence"/>
</dbReference>
<gene>
    <name evidence="4" type="ORF">QU24_02230</name>
</gene>
<name>A0A0B1RF37_9GAMM</name>
<dbReference type="InterPro" id="IPR037028">
    <property type="entry name" value="Dr_adhesin_sf"/>
</dbReference>
<evidence type="ECO:0000313" key="5">
    <source>
        <dbReference type="Proteomes" id="UP000030853"/>
    </source>
</evidence>
<dbReference type="Gene3D" id="2.60.40.1570">
    <property type="entry name" value="Dr adhesin"/>
    <property type="match status" value="1"/>
</dbReference>
<dbReference type="Pfam" id="PF09460">
    <property type="entry name" value="Saf-Nte_pilin"/>
    <property type="match status" value="1"/>
</dbReference>
<dbReference type="AlphaFoldDB" id="A0A0B1RF37"/>
<dbReference type="InterPro" id="IPR018569">
    <property type="entry name" value="Saf-pilin_pilus_formation"/>
</dbReference>
<protein>
    <recommendedName>
        <fullName evidence="3">Saf-pilin pilus formation protein domain-containing protein</fullName>
    </recommendedName>
</protein>
<feature type="signal peptide" evidence="2">
    <location>
        <begin position="1"/>
        <end position="21"/>
    </location>
</feature>